<dbReference type="eggNOG" id="ENOG502S0EQ">
    <property type="taxonomic scope" value="Eukaryota"/>
</dbReference>
<dbReference type="STRING" id="72664.V4KT10"/>
<proteinExistence type="predicted"/>
<evidence type="ECO:0000256" key="2">
    <source>
        <dbReference type="SAM" id="Phobius"/>
    </source>
</evidence>
<reference evidence="3 4" key="1">
    <citation type="journal article" date="2013" name="Front. Plant Sci.">
        <title>The Reference Genome of the Halophytic Plant Eutrema salsugineum.</title>
        <authorList>
            <person name="Yang R."/>
            <person name="Jarvis D.E."/>
            <person name="Chen H."/>
            <person name="Beilstein M.A."/>
            <person name="Grimwood J."/>
            <person name="Jenkins J."/>
            <person name="Shu S."/>
            <person name="Prochnik S."/>
            <person name="Xin M."/>
            <person name="Ma C."/>
            <person name="Schmutz J."/>
            <person name="Wing R.A."/>
            <person name="Mitchell-Olds T."/>
            <person name="Schumaker K.S."/>
            <person name="Wang X."/>
        </authorList>
    </citation>
    <scope>NUCLEOTIDE SEQUENCE [LARGE SCALE GENOMIC DNA]</scope>
</reference>
<feature type="non-terminal residue" evidence="3">
    <location>
        <position position="1"/>
    </location>
</feature>
<name>V4KT10_EUTSA</name>
<keyword evidence="2" id="KW-1133">Transmembrane helix</keyword>
<dbReference type="Gramene" id="ESQ33152">
    <property type="protein sequence ID" value="ESQ33152"/>
    <property type="gene ID" value="EUTSA_v10005665mg"/>
</dbReference>
<protein>
    <submittedName>
        <fullName evidence="3">Uncharacterized protein</fullName>
    </submittedName>
</protein>
<evidence type="ECO:0000313" key="4">
    <source>
        <dbReference type="Proteomes" id="UP000030689"/>
    </source>
</evidence>
<dbReference type="KEGG" id="eus:EUTSA_v10005665mg"/>
<keyword evidence="2" id="KW-0812">Transmembrane</keyword>
<keyword evidence="4" id="KW-1185">Reference proteome</keyword>
<evidence type="ECO:0000313" key="3">
    <source>
        <dbReference type="EMBL" id="ESQ33152.1"/>
    </source>
</evidence>
<accession>V4KT10</accession>
<feature type="transmembrane region" description="Helical" evidence="2">
    <location>
        <begin position="32"/>
        <end position="53"/>
    </location>
</feature>
<dbReference type="AlphaFoldDB" id="V4KT10"/>
<dbReference type="PANTHER" id="PTHR31109">
    <property type="entry name" value="PROTEIN FAM207A"/>
    <property type="match status" value="1"/>
</dbReference>
<evidence type="ECO:0000256" key="1">
    <source>
        <dbReference type="SAM" id="MobiDB-lite"/>
    </source>
</evidence>
<dbReference type="EMBL" id="KI517748">
    <property type="protein sequence ID" value="ESQ33152.1"/>
    <property type="molecule type" value="Genomic_DNA"/>
</dbReference>
<gene>
    <name evidence="3" type="ORF">EUTSA_v10005665mg</name>
</gene>
<dbReference type="PANTHER" id="PTHR31109:SF2">
    <property type="entry name" value="RIBOSOME BIOGENESIS PROTEIN SLX9 HOMOLOG"/>
    <property type="match status" value="1"/>
</dbReference>
<dbReference type="Proteomes" id="UP000030689">
    <property type="component" value="Unassembled WGS sequence"/>
</dbReference>
<feature type="region of interest" description="Disordered" evidence="1">
    <location>
        <begin position="207"/>
        <end position="242"/>
    </location>
</feature>
<sequence>RLNFRDSVLCSFSFVCGRVLICGQWANRAKGLGFILLFKRCIIWALIMGFDLLMPSFWRFCFTFRSEAASKSDKKFEKKLQFYTKVKDTLTSLSVQKEIGKKKKIRSRQKKLKAYDLSTLSEFLPEFNASQKSALPAPDLKMNCKRRQELVYVSISFMVKLSLLRFASESNVLFVSVYRLTEGDRLNKVLDHPAFQADPMGSIFQHLQSQQPPVEEKPKKKTNINGSKKRNRKKGKAVSMEM</sequence>
<organism evidence="3 4">
    <name type="scientific">Eutrema salsugineum</name>
    <name type="common">Saltwater cress</name>
    <name type="synonym">Sisymbrium salsugineum</name>
    <dbReference type="NCBI Taxonomy" id="72664"/>
    <lineage>
        <taxon>Eukaryota</taxon>
        <taxon>Viridiplantae</taxon>
        <taxon>Streptophyta</taxon>
        <taxon>Embryophyta</taxon>
        <taxon>Tracheophyta</taxon>
        <taxon>Spermatophyta</taxon>
        <taxon>Magnoliopsida</taxon>
        <taxon>eudicotyledons</taxon>
        <taxon>Gunneridae</taxon>
        <taxon>Pentapetalae</taxon>
        <taxon>rosids</taxon>
        <taxon>malvids</taxon>
        <taxon>Brassicales</taxon>
        <taxon>Brassicaceae</taxon>
        <taxon>Eutremeae</taxon>
        <taxon>Eutrema</taxon>
    </lineage>
</organism>
<keyword evidence="2" id="KW-0472">Membrane</keyword>
<feature type="compositionally biased region" description="Basic residues" evidence="1">
    <location>
        <begin position="219"/>
        <end position="236"/>
    </location>
</feature>